<dbReference type="Pfam" id="PF13377">
    <property type="entry name" value="Peripla_BP_3"/>
    <property type="match status" value="1"/>
</dbReference>
<dbReference type="CDD" id="cd01541">
    <property type="entry name" value="PBP1_AraR"/>
    <property type="match status" value="1"/>
</dbReference>
<dbReference type="Pfam" id="PF00392">
    <property type="entry name" value="GntR"/>
    <property type="match status" value="1"/>
</dbReference>
<name>A0A099WG43_9LIST</name>
<protein>
    <submittedName>
        <fullName evidence="4">GntR family transcriptional regulator</fullName>
    </submittedName>
</protein>
<dbReference type="PRINTS" id="PR00035">
    <property type="entry name" value="HTHGNTR"/>
</dbReference>
<dbReference type="GO" id="GO:0000976">
    <property type="term" value="F:transcription cis-regulatory region binding"/>
    <property type="evidence" value="ECO:0007669"/>
    <property type="project" value="TreeGrafter"/>
</dbReference>
<dbReference type="SUPFAM" id="SSF53822">
    <property type="entry name" value="Periplasmic binding protein-like I"/>
    <property type="match status" value="1"/>
</dbReference>
<dbReference type="OrthoDB" id="9813468at2"/>
<dbReference type="PROSITE" id="PS50949">
    <property type="entry name" value="HTH_GNTR"/>
    <property type="match status" value="1"/>
</dbReference>
<comment type="caution">
    <text evidence="4">The sequence shown here is derived from an EMBL/GenBank/DDBJ whole genome shotgun (WGS) entry which is preliminary data.</text>
</comment>
<organism evidence="4 5">
    <name type="scientific">Listeria booriae</name>
    <dbReference type="NCBI Taxonomy" id="1552123"/>
    <lineage>
        <taxon>Bacteria</taxon>
        <taxon>Bacillati</taxon>
        <taxon>Bacillota</taxon>
        <taxon>Bacilli</taxon>
        <taxon>Bacillales</taxon>
        <taxon>Listeriaceae</taxon>
        <taxon>Listeria</taxon>
    </lineage>
</organism>
<dbReference type="Proteomes" id="UP000029844">
    <property type="component" value="Unassembled WGS sequence"/>
</dbReference>
<evidence type="ECO:0000313" key="5">
    <source>
        <dbReference type="Proteomes" id="UP000029844"/>
    </source>
</evidence>
<keyword evidence="2" id="KW-0238">DNA-binding</keyword>
<dbReference type="eggNOG" id="COG1609">
    <property type="taxonomic scope" value="Bacteria"/>
</dbReference>
<evidence type="ECO:0000256" key="2">
    <source>
        <dbReference type="ARBA" id="ARBA00023125"/>
    </source>
</evidence>
<sequence>MNQSKYQVIAEDIRTKIATGTYPQNTAIPPELKLQEDYGVSRHTVRQAIAVLVNEGLLRKEKGSGTYVDNQPRQEDASKAKSEHKTIGVITTYLSDYIFPSIIRGIEQTLRSKNYSLLLASTNNDYAAEKECLQKMIDQGVDGLIVEPTKSALYNPNLALYVSLRERGIPIVMINAGYEELNIPHICVDDVAVGYKATECLIKKQHKNLLFVTKTDDLQGKYRLKGFIEACEAYEIRFSEGDVITYTTETRGQVINQILARLGKKDVTGIVCYNDQVANLLATELMEQGYKIPADFSIVGNDDSTLSRVGSIKLTTLSHPKEEMGKDAANWIVRTIETGVPEDSICYTPVLIERDSVKEI</sequence>
<dbReference type="InterPro" id="IPR028082">
    <property type="entry name" value="Peripla_BP_I"/>
</dbReference>
<dbReference type="STRING" id="1552123.EP57_02640"/>
<gene>
    <name evidence="4" type="ORF">EP57_02640</name>
</gene>
<dbReference type="InterPro" id="IPR036390">
    <property type="entry name" value="WH_DNA-bd_sf"/>
</dbReference>
<dbReference type="CDD" id="cd07377">
    <property type="entry name" value="WHTH_GntR"/>
    <property type="match status" value="1"/>
</dbReference>
<keyword evidence="5" id="KW-1185">Reference proteome</keyword>
<reference evidence="4 5" key="1">
    <citation type="submission" date="2014-05" db="EMBL/GenBank/DDBJ databases">
        <title>Novel Listeriaceae from food processing environments.</title>
        <authorList>
            <person name="den Bakker H.C."/>
        </authorList>
    </citation>
    <scope>NUCLEOTIDE SEQUENCE [LARGE SCALE GENOMIC DNA]</scope>
    <source>
        <strain evidence="4 5">FSL A5-0281</strain>
    </source>
</reference>
<dbReference type="RefSeq" id="WP_036083945.1">
    <property type="nucleotide sequence ID" value="NZ_CBCSHQ010000001.1"/>
</dbReference>
<evidence type="ECO:0000313" key="4">
    <source>
        <dbReference type="EMBL" id="KGL43493.1"/>
    </source>
</evidence>
<dbReference type="InterPro" id="IPR046335">
    <property type="entry name" value="LacI/GalR-like_sensor"/>
</dbReference>
<dbReference type="GO" id="GO:0003700">
    <property type="term" value="F:DNA-binding transcription factor activity"/>
    <property type="evidence" value="ECO:0007669"/>
    <property type="project" value="InterPro"/>
</dbReference>
<evidence type="ECO:0000256" key="1">
    <source>
        <dbReference type="ARBA" id="ARBA00023015"/>
    </source>
</evidence>
<dbReference type="SMART" id="SM00345">
    <property type="entry name" value="HTH_GNTR"/>
    <property type="match status" value="1"/>
</dbReference>
<dbReference type="GeneID" id="58716332"/>
<keyword evidence="3" id="KW-0804">Transcription</keyword>
<keyword evidence="1" id="KW-0805">Transcription regulation</keyword>
<dbReference type="Gene3D" id="3.40.50.2300">
    <property type="match status" value="2"/>
</dbReference>
<dbReference type="AlphaFoldDB" id="A0A099WG43"/>
<dbReference type="EMBL" id="JNFA01000005">
    <property type="protein sequence ID" value="KGL43493.1"/>
    <property type="molecule type" value="Genomic_DNA"/>
</dbReference>
<dbReference type="InterPro" id="IPR036388">
    <property type="entry name" value="WH-like_DNA-bd_sf"/>
</dbReference>
<dbReference type="PANTHER" id="PTHR30146">
    <property type="entry name" value="LACI-RELATED TRANSCRIPTIONAL REPRESSOR"/>
    <property type="match status" value="1"/>
</dbReference>
<dbReference type="InterPro" id="IPR033532">
    <property type="entry name" value="AraR_ligand_bind_dom"/>
</dbReference>
<dbReference type="Gene3D" id="1.10.10.10">
    <property type="entry name" value="Winged helix-like DNA-binding domain superfamily/Winged helix DNA-binding domain"/>
    <property type="match status" value="1"/>
</dbReference>
<accession>A0A099WG43</accession>
<dbReference type="PANTHER" id="PTHR30146:SF150">
    <property type="entry name" value="ARABINOSE METABOLISM TRANSCRIPTIONAL REPRESSOR"/>
    <property type="match status" value="1"/>
</dbReference>
<dbReference type="InterPro" id="IPR000524">
    <property type="entry name" value="Tscrpt_reg_HTH_GntR"/>
</dbReference>
<dbReference type="SUPFAM" id="SSF46785">
    <property type="entry name" value="Winged helix' DNA-binding domain"/>
    <property type="match status" value="1"/>
</dbReference>
<evidence type="ECO:0000256" key="3">
    <source>
        <dbReference type="ARBA" id="ARBA00023163"/>
    </source>
</evidence>
<proteinExistence type="predicted"/>